<reference evidence="2" key="3">
    <citation type="submission" date="2025-08" db="UniProtKB">
        <authorList>
            <consortium name="RefSeq"/>
        </authorList>
    </citation>
    <scope>IDENTIFICATION</scope>
    <source>
        <strain evidence="2">CBS 342.82</strain>
    </source>
</reference>
<dbReference type="InterPro" id="IPR046670">
    <property type="entry name" value="DUF6540"/>
</dbReference>
<sequence length="213" mass="23928">MAKRSVYLAKCRTTASQRAHFAIFIPNVICDRHDLATSFKTAPCHRCVIHVGGEPLMSGYAHEFKRNYDCVTMHDIQELVFLSYVNEANIFEPTNSTFCREGTPRARLEREALLVNPPPRGQNLRVPIDGILARRCQEWTIDYIKRLVAQSLICEDASGIAQSHRDPPTHGIFGFKSTEARSPGSAQARNQEAGVLQALHRTMEEHVEAGKDI</sequence>
<dbReference type="Pfam" id="PF20174">
    <property type="entry name" value="DUF6540"/>
    <property type="match status" value="1"/>
</dbReference>
<evidence type="ECO:0000313" key="1">
    <source>
        <dbReference type="Proteomes" id="UP000504637"/>
    </source>
</evidence>
<name>A0A6J3MG85_9PEZI</name>
<protein>
    <submittedName>
        <fullName evidence="2">Uncharacterized protein</fullName>
    </submittedName>
</protein>
<gene>
    <name evidence="2" type="ORF">K489DRAFT_329030</name>
</gene>
<keyword evidence="1" id="KW-1185">Reference proteome</keyword>
<organism evidence="2">
    <name type="scientific">Dissoconium aciculare CBS 342.82</name>
    <dbReference type="NCBI Taxonomy" id="1314786"/>
    <lineage>
        <taxon>Eukaryota</taxon>
        <taxon>Fungi</taxon>
        <taxon>Dikarya</taxon>
        <taxon>Ascomycota</taxon>
        <taxon>Pezizomycotina</taxon>
        <taxon>Dothideomycetes</taxon>
        <taxon>Dothideomycetidae</taxon>
        <taxon>Mycosphaerellales</taxon>
        <taxon>Dissoconiaceae</taxon>
        <taxon>Dissoconium</taxon>
    </lineage>
</organism>
<evidence type="ECO:0000313" key="2">
    <source>
        <dbReference type="RefSeq" id="XP_033463909.1"/>
    </source>
</evidence>
<reference evidence="2" key="1">
    <citation type="submission" date="2020-01" db="EMBL/GenBank/DDBJ databases">
        <authorList>
            <consortium name="DOE Joint Genome Institute"/>
            <person name="Haridas S."/>
            <person name="Albert R."/>
            <person name="Binder M."/>
            <person name="Bloem J."/>
            <person name="Labutti K."/>
            <person name="Salamov A."/>
            <person name="Andreopoulos B."/>
            <person name="Baker S.E."/>
            <person name="Barry K."/>
            <person name="Bills G."/>
            <person name="Bluhm B.H."/>
            <person name="Cannon C."/>
            <person name="Castanera R."/>
            <person name="Culley D.E."/>
            <person name="Daum C."/>
            <person name="Ezra D."/>
            <person name="Gonzalez J.B."/>
            <person name="Henrissat B."/>
            <person name="Kuo A."/>
            <person name="Liang C."/>
            <person name="Lipzen A."/>
            <person name="Lutzoni F."/>
            <person name="Magnuson J."/>
            <person name="Mondo S."/>
            <person name="Nolan M."/>
            <person name="Ohm R."/>
            <person name="Pangilinan J."/>
            <person name="Park H.-J."/>
            <person name="Ramirez L."/>
            <person name="Alfaro M."/>
            <person name="Sun H."/>
            <person name="Tritt A."/>
            <person name="Yoshinaga Y."/>
            <person name="Zwiers L.-H."/>
            <person name="Turgeon B.G."/>
            <person name="Goodwin S.B."/>
            <person name="Spatafora J.W."/>
            <person name="Crous P.W."/>
            <person name="Grigoriev I.V."/>
        </authorList>
    </citation>
    <scope>NUCLEOTIDE SEQUENCE</scope>
    <source>
        <strain evidence="2">CBS 342.82</strain>
    </source>
</reference>
<dbReference type="AlphaFoldDB" id="A0A6J3MG85"/>
<dbReference type="GeneID" id="54359903"/>
<reference evidence="2" key="2">
    <citation type="submission" date="2020-04" db="EMBL/GenBank/DDBJ databases">
        <authorList>
            <consortium name="NCBI Genome Project"/>
        </authorList>
    </citation>
    <scope>NUCLEOTIDE SEQUENCE</scope>
    <source>
        <strain evidence="2">CBS 342.82</strain>
    </source>
</reference>
<dbReference type="OrthoDB" id="1658288at2759"/>
<dbReference type="RefSeq" id="XP_033463909.1">
    <property type="nucleotide sequence ID" value="XM_033602103.1"/>
</dbReference>
<proteinExistence type="predicted"/>
<accession>A0A6J3MG85</accession>
<dbReference type="Proteomes" id="UP000504637">
    <property type="component" value="Unplaced"/>
</dbReference>